<dbReference type="SUPFAM" id="SSF52540">
    <property type="entry name" value="P-loop containing nucleoside triphosphate hydrolases"/>
    <property type="match status" value="1"/>
</dbReference>
<name>A0A4Y2DHN9_ARAVE</name>
<sequence length="279" mass="31304">MRVHLNGDPSSEQFADNLFQLGNGAITPDNQDGCIAIQSIGRIVKTQQELKEAVLTNVAQHFIEYSWLCQRAILVPRNEDVSVMNKQLLLEFPGSVQVYKSIDTTCDINEAVNYPTEFLNTLGTPGVPSHTLELKIGKLIMHPDSLCNGRRLCVKKLMRSIIENIIVTGHAAGENVFIPRIPIIPSDFPFHFKRLQFPVRLSFAMSINKAQGRSLKVVGFDLLKPFFSHGQLYVVVQELEKPTICTFPLQTKEQRILCIPELCKETIQAKKDNTCAVNS</sequence>
<dbReference type="OrthoDB" id="272985at2759"/>
<dbReference type="PANTHER" id="PTHR10492">
    <property type="match status" value="1"/>
</dbReference>
<dbReference type="InterPro" id="IPR027417">
    <property type="entry name" value="P-loop_NTPase"/>
</dbReference>
<dbReference type="InterPro" id="IPR049163">
    <property type="entry name" value="Pif1-like_2B_dom"/>
</dbReference>
<dbReference type="Pfam" id="PF21530">
    <property type="entry name" value="Pif1_2B_dom"/>
    <property type="match status" value="1"/>
</dbReference>
<evidence type="ECO:0000259" key="1">
    <source>
        <dbReference type="Pfam" id="PF21530"/>
    </source>
</evidence>
<reference evidence="2 3" key="1">
    <citation type="journal article" date="2019" name="Sci. Rep.">
        <title>Orb-weaving spider Araneus ventricosus genome elucidates the spidroin gene catalogue.</title>
        <authorList>
            <person name="Kono N."/>
            <person name="Nakamura H."/>
            <person name="Ohtoshi R."/>
            <person name="Moran D.A.P."/>
            <person name="Shinohara A."/>
            <person name="Yoshida Y."/>
            <person name="Fujiwara M."/>
            <person name="Mori M."/>
            <person name="Tomita M."/>
            <person name="Arakawa K."/>
        </authorList>
    </citation>
    <scope>NUCLEOTIDE SEQUENCE [LARGE SCALE GENOMIC DNA]</scope>
</reference>
<feature type="domain" description="DNA helicase Pif1-like 2B" evidence="1">
    <location>
        <begin position="117"/>
        <end position="157"/>
    </location>
</feature>
<dbReference type="AlphaFoldDB" id="A0A4Y2DHN9"/>
<organism evidence="2 3">
    <name type="scientific">Araneus ventricosus</name>
    <name type="common">Orbweaver spider</name>
    <name type="synonym">Epeira ventricosa</name>
    <dbReference type="NCBI Taxonomy" id="182803"/>
    <lineage>
        <taxon>Eukaryota</taxon>
        <taxon>Metazoa</taxon>
        <taxon>Ecdysozoa</taxon>
        <taxon>Arthropoda</taxon>
        <taxon>Chelicerata</taxon>
        <taxon>Arachnida</taxon>
        <taxon>Araneae</taxon>
        <taxon>Araneomorphae</taxon>
        <taxon>Entelegynae</taxon>
        <taxon>Araneoidea</taxon>
        <taxon>Araneidae</taxon>
        <taxon>Araneus</taxon>
    </lineage>
</organism>
<evidence type="ECO:0000313" key="3">
    <source>
        <dbReference type="Proteomes" id="UP000499080"/>
    </source>
</evidence>
<keyword evidence="3" id="KW-1185">Reference proteome</keyword>
<dbReference type="Proteomes" id="UP000499080">
    <property type="component" value="Unassembled WGS sequence"/>
</dbReference>
<comment type="caution">
    <text evidence="2">The sequence shown here is derived from an EMBL/GenBank/DDBJ whole genome shotgun (WGS) entry which is preliminary data.</text>
</comment>
<gene>
    <name evidence="2" type="ORF">AVEN_95277_1</name>
</gene>
<evidence type="ECO:0000313" key="2">
    <source>
        <dbReference type="EMBL" id="GBM15657.1"/>
    </source>
</evidence>
<proteinExistence type="predicted"/>
<dbReference type="EMBL" id="BGPR01000362">
    <property type="protein sequence ID" value="GBM15657.1"/>
    <property type="molecule type" value="Genomic_DNA"/>
</dbReference>
<protein>
    <recommendedName>
        <fullName evidence="1">DNA helicase Pif1-like 2B domain-containing protein</fullName>
    </recommendedName>
</protein>
<accession>A0A4Y2DHN9</accession>